<keyword evidence="2" id="KW-0614">Plasmid</keyword>
<sequence length="147" mass="16780">MTIQNKSKNPTSVTLSLRLDPRSKYLIDLLGREQKRGLTAVIERSVERAAADTFLMSEGGEGISFLAMVDQIWSTDEPTRLCNLARLRADLLTVDEMRIWETVKISPGFWQEGRLQLALVQAHWDALLVQIERRQYLPNNKPFDLPG</sequence>
<dbReference type="Proteomes" id="UP001304847">
    <property type="component" value="Unassembled WGS sequence"/>
</dbReference>
<geneLocation type="plasmid" evidence="2">
    <name>p1</name>
</geneLocation>
<reference evidence="2" key="1">
    <citation type="submission" date="2021-01" db="EMBL/GenBank/DDBJ databases">
        <title>GES Beta-lactamases isolated from hospital effluents in Brazil.</title>
        <authorList>
            <person name="Conte D."/>
            <person name="Mesa D."/>
            <person name="Palmeiro J.K."/>
            <person name="Dalla-Costa L.M."/>
        </authorList>
    </citation>
    <scope>NUCLEOTIDE SEQUENCE [LARGE SCALE GENOMIC DNA]</scope>
    <source>
        <strain evidence="2">Aero21</strain>
        <plasmid evidence="2">p1</plasmid>
    </source>
</reference>
<accession>A0A7U0QRU0</accession>
<organism evidence="2">
    <name type="scientific">Aeromonas caviae</name>
    <name type="common">Aeromonas punctata</name>
    <dbReference type="NCBI Taxonomy" id="648"/>
    <lineage>
        <taxon>Bacteria</taxon>
        <taxon>Pseudomonadati</taxon>
        <taxon>Pseudomonadota</taxon>
        <taxon>Gammaproteobacteria</taxon>
        <taxon>Aeromonadales</taxon>
        <taxon>Aeromonadaceae</taxon>
        <taxon>Aeromonas</taxon>
    </lineage>
</organism>
<dbReference type="AlphaFoldDB" id="A0A7U0QRU0"/>
<dbReference type="EMBL" id="JAYGOJ010000006">
    <property type="protein sequence ID" value="MEA9434683.1"/>
    <property type="molecule type" value="Genomic_DNA"/>
</dbReference>
<evidence type="ECO:0000313" key="2">
    <source>
        <dbReference type="EMBL" id="QQX12757.1"/>
    </source>
</evidence>
<gene>
    <name evidence="2" type="ORF">JC965_26915</name>
    <name evidence="1" type="ORF">VCX44_02355</name>
</gene>
<name>A0A7U0QRU0_AERCA</name>
<evidence type="ECO:0000313" key="1">
    <source>
        <dbReference type="EMBL" id="MEA9434683.1"/>
    </source>
</evidence>
<proteinExistence type="predicted"/>
<dbReference type="RefSeq" id="WP_202155007.1">
    <property type="nucleotide sequence ID" value="NZ_BQVK01000044.1"/>
</dbReference>
<keyword evidence="3" id="KW-1185">Reference proteome</keyword>
<evidence type="ECO:0000313" key="3">
    <source>
        <dbReference type="Proteomes" id="UP001304847"/>
    </source>
</evidence>
<dbReference type="EMBL" id="CP068231">
    <property type="protein sequence ID" value="QQX12757.1"/>
    <property type="molecule type" value="Genomic_DNA"/>
</dbReference>
<protein>
    <submittedName>
        <fullName evidence="2">Uncharacterized protein</fullName>
    </submittedName>
</protein>
<reference evidence="1 3" key="2">
    <citation type="submission" date="2023-12" db="EMBL/GenBank/DDBJ databases">
        <title>Characterization of antibiotic resistance in Aeromonas spp. in hospital effluent.</title>
        <authorList>
            <person name="Negoseki B.R.S."/>
            <person name="Krul D."/>
            <person name="Siqueira A.C."/>
            <person name="Almeida M."/>
            <person name="Mesa D."/>
            <person name="Conte D."/>
            <person name="Dalla-Costa L.M."/>
        </authorList>
    </citation>
    <scope>NUCLEOTIDE SEQUENCE [LARGE SCALE GENOMIC DNA]</scope>
    <source>
        <strain evidence="1 3">36v</strain>
    </source>
</reference>